<comment type="caution">
    <text evidence="3">The sequence shown here is derived from an EMBL/GenBank/DDBJ whole genome shotgun (WGS) entry which is preliminary data.</text>
</comment>
<dbReference type="EMBL" id="JACIDZ010000004">
    <property type="protein sequence ID" value="MBB4121720.1"/>
    <property type="molecule type" value="Genomic_DNA"/>
</dbReference>
<gene>
    <name evidence="3" type="ORF">GGR30_001638</name>
</gene>
<dbReference type="RefSeq" id="WP_183484601.1">
    <property type="nucleotide sequence ID" value="NZ_JACIDZ010000004.1"/>
</dbReference>
<keyword evidence="4" id="KW-1185">Reference proteome</keyword>
<name>A0A7W6P9E3_9HYPH</name>
<reference evidence="3 4" key="1">
    <citation type="submission" date="2020-08" db="EMBL/GenBank/DDBJ databases">
        <title>Genomic Encyclopedia of Type Strains, Phase IV (KMG-IV): sequencing the most valuable type-strain genomes for metagenomic binning, comparative biology and taxonomic classification.</title>
        <authorList>
            <person name="Goeker M."/>
        </authorList>
    </citation>
    <scope>NUCLEOTIDE SEQUENCE [LARGE SCALE GENOMIC DNA]</scope>
    <source>
        <strain evidence="3 4">DSM 28101</strain>
    </source>
</reference>
<organism evidence="3 4">
    <name type="scientific">Martelella radicis</name>
    <dbReference type="NCBI Taxonomy" id="1397476"/>
    <lineage>
        <taxon>Bacteria</taxon>
        <taxon>Pseudomonadati</taxon>
        <taxon>Pseudomonadota</taxon>
        <taxon>Alphaproteobacteria</taxon>
        <taxon>Hyphomicrobiales</taxon>
        <taxon>Aurantimonadaceae</taxon>
        <taxon>Martelella</taxon>
    </lineage>
</organism>
<evidence type="ECO:0008006" key="5">
    <source>
        <dbReference type="Google" id="ProtNLM"/>
    </source>
</evidence>
<feature type="chain" id="PRO_5031380235" description="Peptidoglycan binding-like domain-containing protein" evidence="2">
    <location>
        <begin position="23"/>
        <end position="428"/>
    </location>
</feature>
<dbReference type="Proteomes" id="UP000530571">
    <property type="component" value="Unassembled WGS sequence"/>
</dbReference>
<feature type="signal peptide" evidence="2">
    <location>
        <begin position="1"/>
        <end position="22"/>
    </location>
</feature>
<protein>
    <recommendedName>
        <fullName evidence="5">Peptidoglycan binding-like domain-containing protein</fullName>
    </recommendedName>
</protein>
<proteinExistence type="predicted"/>
<evidence type="ECO:0000256" key="1">
    <source>
        <dbReference type="SAM" id="MobiDB-lite"/>
    </source>
</evidence>
<accession>A0A7W6P9E3</accession>
<dbReference type="AlphaFoldDB" id="A0A7W6P9E3"/>
<evidence type="ECO:0000313" key="3">
    <source>
        <dbReference type="EMBL" id="MBB4121720.1"/>
    </source>
</evidence>
<evidence type="ECO:0000256" key="2">
    <source>
        <dbReference type="SAM" id="SignalP"/>
    </source>
</evidence>
<evidence type="ECO:0000313" key="4">
    <source>
        <dbReference type="Proteomes" id="UP000530571"/>
    </source>
</evidence>
<feature type="region of interest" description="Disordered" evidence="1">
    <location>
        <begin position="244"/>
        <end position="264"/>
    </location>
</feature>
<keyword evidence="2" id="KW-0732">Signal</keyword>
<sequence length="428" mass="45632">MKIISTVLCCSSVLALCTGCIAGGDFSAARGPSPVLQAGAVKNSTENYQRVLAQLIARAGYSETANAVDWYEVARAGFGYVDEQCNEYLAALYRIRKNRDATSSQITAFGLSAGNILALVDAGAKAIAITADAFGLAQSVNNNATSALLFAMDPSDIQSLVRGQAGAYRIGVARQRANYQSSNAAMEAVKGYLNICLPVSIEAQVKATLQGTQFQAVTTGTGEPFVGRTQSAQPVPEAIGVAPKPDAPVIRPSPSPESALAPGLEDGRDIKISRGRLKDLQKKLCVKVDGEMGGETRHALGSIQPLLGIEPTEDLDKGTLAYVGSQGSYCSENGAKSAYENFSVYSSSSQILQSKMIIWNFINQKPETYTIPIKEEFISGIGLNDLNRKSIIEIKKIGMNISSPTDIYEKNIEDFLVENVEYEEGAGE</sequence>